<proteinExistence type="inferred from homology"/>
<evidence type="ECO:0000256" key="1">
    <source>
        <dbReference type="ARBA" id="ARBA00009369"/>
    </source>
</evidence>
<dbReference type="InterPro" id="IPR055342">
    <property type="entry name" value="MreC_beta-barrel_core"/>
</dbReference>
<dbReference type="NCBIfam" id="TIGR00219">
    <property type="entry name" value="mreC"/>
    <property type="match status" value="1"/>
</dbReference>
<protein>
    <recommendedName>
        <fullName evidence="2 5">Cell shape-determining protein MreC</fullName>
    </recommendedName>
    <alternativeName>
        <fullName evidence="4 5">Cell shape protein MreC</fullName>
    </alternativeName>
</protein>
<dbReference type="InterPro" id="IPR007221">
    <property type="entry name" value="MreC"/>
</dbReference>
<comment type="function">
    <text evidence="5">Involved in formation and maintenance of cell shape.</text>
</comment>
<evidence type="ECO:0000313" key="9">
    <source>
        <dbReference type="Proteomes" id="UP001549320"/>
    </source>
</evidence>
<dbReference type="PIRSF" id="PIRSF038471">
    <property type="entry name" value="MreC"/>
    <property type="match status" value="1"/>
</dbReference>
<feature type="region of interest" description="Disordered" evidence="6">
    <location>
        <begin position="284"/>
        <end position="323"/>
    </location>
</feature>
<dbReference type="InterPro" id="IPR042177">
    <property type="entry name" value="Cell/Rod_1"/>
</dbReference>
<keyword evidence="3 5" id="KW-0133">Cell shape</keyword>
<sequence length="323" mass="35096">MPLESLDRLPPPFFKQGPSALSRLVFYSALALFLMVADARFRVAQPLRAGVATILYPAQWLALQPVQMVQTFTSYLTDLKTARKTELAARVQLAEQSQRAGQVEQLLLENERLRQLLALKDRVQAQAIAAQVLYDATDPYSRRVVIDKGQLQGIEPGSPVMDEHGVLGQVTRVYPFVSEMTLLIDRDQVIPVMNARTGTRSVVYGAPTPHGGLLELRYMSVTEDVKEDDLLTTSGVDGVYPPGLPVARVISVDRRSDSSFARIQGRPLAQMQGVMHVMVLSPVSRPEIPDGSTGAPNARPAPSGSPAATRPGTPRTPAPGVSP</sequence>
<dbReference type="EMBL" id="JBEPSH010000013">
    <property type="protein sequence ID" value="MET4580001.1"/>
    <property type="molecule type" value="Genomic_DNA"/>
</dbReference>
<dbReference type="InterPro" id="IPR042175">
    <property type="entry name" value="Cell/Rod_MreC_2"/>
</dbReference>
<dbReference type="Gene3D" id="2.40.10.340">
    <property type="entry name" value="Rod shape-determining protein MreC, domain 1"/>
    <property type="match status" value="1"/>
</dbReference>
<accession>A0ABV2QG30</accession>
<dbReference type="Gene3D" id="2.40.10.350">
    <property type="entry name" value="Rod shape-determining protein MreC, domain 2"/>
    <property type="match status" value="1"/>
</dbReference>
<evidence type="ECO:0000256" key="3">
    <source>
        <dbReference type="ARBA" id="ARBA00022960"/>
    </source>
</evidence>
<organism evidence="8 9">
    <name type="scientific">Ottowia thiooxydans</name>
    <dbReference type="NCBI Taxonomy" id="219182"/>
    <lineage>
        <taxon>Bacteria</taxon>
        <taxon>Pseudomonadati</taxon>
        <taxon>Pseudomonadota</taxon>
        <taxon>Betaproteobacteria</taxon>
        <taxon>Burkholderiales</taxon>
        <taxon>Comamonadaceae</taxon>
        <taxon>Ottowia</taxon>
    </lineage>
</organism>
<dbReference type="PANTHER" id="PTHR34138:SF1">
    <property type="entry name" value="CELL SHAPE-DETERMINING PROTEIN MREC"/>
    <property type="match status" value="1"/>
</dbReference>
<feature type="compositionally biased region" description="Pro residues" evidence="6">
    <location>
        <begin position="314"/>
        <end position="323"/>
    </location>
</feature>
<comment type="similarity">
    <text evidence="1 5">Belongs to the MreC family.</text>
</comment>
<feature type="domain" description="Rod shape-determining protein MreC beta-barrel core" evidence="7">
    <location>
        <begin position="132"/>
        <end position="280"/>
    </location>
</feature>
<dbReference type="RefSeq" id="WP_354448589.1">
    <property type="nucleotide sequence ID" value="NZ_JBEPSH010000013.1"/>
</dbReference>
<gene>
    <name evidence="8" type="ORF">ABIE13_005139</name>
</gene>
<keyword evidence="9" id="KW-1185">Reference proteome</keyword>
<comment type="caution">
    <text evidence="8">The sequence shown here is derived from an EMBL/GenBank/DDBJ whole genome shotgun (WGS) entry which is preliminary data.</text>
</comment>
<name>A0ABV2QG30_9BURK</name>
<evidence type="ECO:0000256" key="5">
    <source>
        <dbReference type="PIRNR" id="PIRNR038471"/>
    </source>
</evidence>
<evidence type="ECO:0000256" key="2">
    <source>
        <dbReference type="ARBA" id="ARBA00013855"/>
    </source>
</evidence>
<evidence type="ECO:0000256" key="4">
    <source>
        <dbReference type="ARBA" id="ARBA00032089"/>
    </source>
</evidence>
<evidence type="ECO:0000259" key="7">
    <source>
        <dbReference type="Pfam" id="PF04085"/>
    </source>
</evidence>
<evidence type="ECO:0000313" key="8">
    <source>
        <dbReference type="EMBL" id="MET4580001.1"/>
    </source>
</evidence>
<evidence type="ECO:0000256" key="6">
    <source>
        <dbReference type="SAM" id="MobiDB-lite"/>
    </source>
</evidence>
<dbReference type="PANTHER" id="PTHR34138">
    <property type="entry name" value="CELL SHAPE-DETERMINING PROTEIN MREC"/>
    <property type="match status" value="1"/>
</dbReference>
<reference evidence="8 9" key="1">
    <citation type="submission" date="2024-06" db="EMBL/GenBank/DDBJ databases">
        <title>Sorghum-associated microbial communities from plants grown in Nebraska, USA.</title>
        <authorList>
            <person name="Schachtman D."/>
        </authorList>
    </citation>
    <scope>NUCLEOTIDE SEQUENCE [LARGE SCALE GENOMIC DNA]</scope>
    <source>
        <strain evidence="8 9">2709</strain>
    </source>
</reference>
<dbReference type="Proteomes" id="UP001549320">
    <property type="component" value="Unassembled WGS sequence"/>
</dbReference>
<dbReference type="Pfam" id="PF04085">
    <property type="entry name" value="MreC"/>
    <property type="match status" value="1"/>
</dbReference>